<dbReference type="Proteomes" id="UP000287243">
    <property type="component" value="Chromosome"/>
</dbReference>
<proteinExistence type="predicted"/>
<keyword evidence="3" id="KW-1185">Reference proteome</keyword>
<dbReference type="Pfam" id="PF25989">
    <property type="entry name" value="YknX_C"/>
    <property type="match status" value="1"/>
</dbReference>
<name>A0A410P399_VELA1</name>
<evidence type="ECO:0000313" key="3">
    <source>
        <dbReference type="Proteomes" id="UP000287243"/>
    </source>
</evidence>
<accession>A0A410P399</accession>
<dbReference type="InterPro" id="IPR058637">
    <property type="entry name" value="YknX-like_C"/>
</dbReference>
<organism evidence="2 3">
    <name type="scientific">Velamenicoccus archaeovorus</name>
    <dbReference type="NCBI Taxonomy" id="1930593"/>
    <lineage>
        <taxon>Bacteria</taxon>
        <taxon>Pseudomonadati</taxon>
        <taxon>Candidatus Omnitrophota</taxon>
        <taxon>Candidatus Velamenicoccus</taxon>
    </lineage>
</organism>
<dbReference type="EMBL" id="CP019384">
    <property type="protein sequence ID" value="QAT16600.1"/>
    <property type="molecule type" value="Genomic_DNA"/>
</dbReference>
<protein>
    <recommendedName>
        <fullName evidence="1">YknX-like C-terminal permuted SH3-like domain-containing protein</fullName>
    </recommendedName>
</protein>
<reference evidence="2 3" key="1">
    <citation type="submission" date="2017-01" db="EMBL/GenBank/DDBJ databases">
        <title>First insights into the biology of 'candidatus Vampirococcus archaeovorus'.</title>
        <authorList>
            <person name="Kizina J."/>
            <person name="Jordan S."/>
            <person name="Stueber K."/>
            <person name="Reinhardt R."/>
            <person name="Harder J."/>
        </authorList>
    </citation>
    <scope>NUCLEOTIDE SEQUENCE [LARGE SCALE GENOMIC DNA]</scope>
    <source>
        <strain evidence="2 3">LiM</strain>
    </source>
</reference>
<feature type="domain" description="YknX-like C-terminal permuted SH3-like" evidence="1">
    <location>
        <begin position="138"/>
        <end position="205"/>
    </location>
</feature>
<dbReference type="PANTHER" id="PTHR30469">
    <property type="entry name" value="MULTIDRUG RESISTANCE PROTEIN MDTA"/>
    <property type="match status" value="1"/>
</dbReference>
<dbReference type="GO" id="GO:0015562">
    <property type="term" value="F:efflux transmembrane transporter activity"/>
    <property type="evidence" value="ECO:0007669"/>
    <property type="project" value="TreeGrafter"/>
</dbReference>
<gene>
    <name evidence="2" type="ORF">BU251_02065</name>
</gene>
<dbReference type="Gene3D" id="2.40.420.20">
    <property type="match status" value="1"/>
</dbReference>
<dbReference type="AlphaFoldDB" id="A0A410P399"/>
<evidence type="ECO:0000313" key="2">
    <source>
        <dbReference type="EMBL" id="QAT16600.1"/>
    </source>
</evidence>
<dbReference type="KEGG" id="vai:BU251_02065"/>
<dbReference type="GO" id="GO:1990281">
    <property type="term" value="C:efflux pump complex"/>
    <property type="evidence" value="ECO:0007669"/>
    <property type="project" value="TreeGrafter"/>
</dbReference>
<evidence type="ECO:0000259" key="1">
    <source>
        <dbReference type="Pfam" id="PF25989"/>
    </source>
</evidence>
<sequence length="221" mass="23718">MLLFGVIAVFIRIVLVQLDRGRQIVSFVSEWERYGRPVLVKEMMAVDVPVYTKFTVIIGQDGSARGFVTGDIKDKLAQGQAVYPNANSGIPCGAISEIGQELDMETGMFPVTVGFSNFSGASGSRLVLFAQTQTLKAALVVPNDIVDISKDGSFLWKVEDGKARKIHVKIGSRNGYGTLIAEGIGSGDLVVLRGQDSLSQNDKVKIVGRQAGPARRTGMGL</sequence>